<dbReference type="EMBL" id="LAZR01057344">
    <property type="protein sequence ID" value="KKK72249.1"/>
    <property type="molecule type" value="Genomic_DNA"/>
</dbReference>
<reference evidence="1" key="1">
    <citation type="journal article" date="2015" name="Nature">
        <title>Complex archaea that bridge the gap between prokaryotes and eukaryotes.</title>
        <authorList>
            <person name="Spang A."/>
            <person name="Saw J.H."/>
            <person name="Jorgensen S.L."/>
            <person name="Zaremba-Niedzwiedzka K."/>
            <person name="Martijn J."/>
            <person name="Lind A.E."/>
            <person name="van Eijk R."/>
            <person name="Schleper C."/>
            <person name="Guy L."/>
            <person name="Ettema T.J."/>
        </authorList>
    </citation>
    <scope>NUCLEOTIDE SEQUENCE</scope>
</reference>
<feature type="non-terminal residue" evidence="1">
    <location>
        <position position="1"/>
    </location>
</feature>
<dbReference type="AlphaFoldDB" id="A0A0F9A0U8"/>
<sequence>QDRTMAGFAGRASRSLSAIAGKVLNARPIGITDPHAEYAAERGLRMEG</sequence>
<name>A0A0F9A0U8_9ZZZZ</name>
<gene>
    <name evidence="1" type="ORF">LCGC14_2905770</name>
</gene>
<evidence type="ECO:0000313" key="1">
    <source>
        <dbReference type="EMBL" id="KKK72249.1"/>
    </source>
</evidence>
<accession>A0A0F9A0U8</accession>
<comment type="caution">
    <text evidence="1">The sequence shown here is derived from an EMBL/GenBank/DDBJ whole genome shotgun (WGS) entry which is preliminary data.</text>
</comment>
<protein>
    <submittedName>
        <fullName evidence="1">Uncharacterized protein</fullName>
    </submittedName>
</protein>
<organism evidence="1">
    <name type="scientific">marine sediment metagenome</name>
    <dbReference type="NCBI Taxonomy" id="412755"/>
    <lineage>
        <taxon>unclassified sequences</taxon>
        <taxon>metagenomes</taxon>
        <taxon>ecological metagenomes</taxon>
    </lineage>
</organism>
<proteinExistence type="predicted"/>